<dbReference type="Pfam" id="PF03358">
    <property type="entry name" value="FMN_red"/>
    <property type="match status" value="1"/>
</dbReference>
<dbReference type="InterPro" id="IPR050712">
    <property type="entry name" value="NAD(P)H-dep_reductase"/>
</dbReference>
<dbReference type="InterPro" id="IPR005025">
    <property type="entry name" value="FMN_Rdtase-like_dom"/>
</dbReference>
<dbReference type="PANTHER" id="PTHR30543">
    <property type="entry name" value="CHROMATE REDUCTASE"/>
    <property type="match status" value="1"/>
</dbReference>
<evidence type="ECO:0000259" key="1">
    <source>
        <dbReference type="Pfam" id="PF03358"/>
    </source>
</evidence>
<dbReference type="SUPFAM" id="SSF52218">
    <property type="entry name" value="Flavoproteins"/>
    <property type="match status" value="1"/>
</dbReference>
<keyword evidence="3" id="KW-1185">Reference proteome</keyword>
<dbReference type="Proteomes" id="UP000019275">
    <property type="component" value="Unassembled WGS sequence"/>
</dbReference>
<gene>
    <name evidence="2" type="ORF">KLA_14755</name>
</gene>
<evidence type="ECO:0000313" key="2">
    <source>
        <dbReference type="EMBL" id="EWH12398.1"/>
    </source>
</evidence>
<reference evidence="2 3" key="1">
    <citation type="journal article" date="2014" name="Genome Announc.">
        <title>Draft Genome Sequence of the Carrageenan-Degrading Bacterium Cellulophaga sp. Strain KL-A, Isolated from Decaying Marine Algae.</title>
        <authorList>
            <person name="Shan D."/>
            <person name="Ying J."/>
            <person name="Li X."/>
            <person name="Gao Z."/>
            <person name="Wei G."/>
            <person name="Shao Z."/>
        </authorList>
    </citation>
    <scope>NUCLEOTIDE SEQUENCE [LARGE SCALE GENOMIC DNA]</scope>
    <source>
        <strain evidence="2 3">KL-A</strain>
    </source>
</reference>
<dbReference type="RefSeq" id="WP_034646642.1">
    <property type="nucleotide sequence ID" value="NZ_ARZX01000023.1"/>
</dbReference>
<feature type="domain" description="NADPH-dependent FMN reductase-like" evidence="1">
    <location>
        <begin position="3"/>
        <end position="141"/>
    </location>
</feature>
<dbReference type="InterPro" id="IPR029039">
    <property type="entry name" value="Flavoprotein-like_sf"/>
</dbReference>
<proteinExistence type="predicted"/>
<evidence type="ECO:0000313" key="3">
    <source>
        <dbReference type="Proteomes" id="UP000019275"/>
    </source>
</evidence>
<accession>A0ABN0RKM5</accession>
<dbReference type="EMBL" id="ARZX01000023">
    <property type="protein sequence ID" value="EWH12398.1"/>
    <property type="molecule type" value="Genomic_DNA"/>
</dbReference>
<sequence>MSNILAFAGSNSSTSINYKLATFTASVLGDNAVTLLDMSKVNIPMYSEDAEKNDGFSTELKNVNSAIASADALVIAVNEHNSGLSSFFKNLIDWLSRLDRNFLEGKKVLLLSTSPGKRGAISAMEQAKGVLPRFGAEIVASFSLPSFYDNFKEDVFVASNLKTEYQSVVDQFLAKL</sequence>
<dbReference type="Gene3D" id="3.40.50.360">
    <property type="match status" value="1"/>
</dbReference>
<protein>
    <submittedName>
        <fullName evidence="2">NADPH-dependent FMN reductase</fullName>
    </submittedName>
</protein>
<dbReference type="PANTHER" id="PTHR30543:SF21">
    <property type="entry name" value="NAD(P)H-DEPENDENT FMN REDUCTASE LOT6"/>
    <property type="match status" value="1"/>
</dbReference>
<organism evidence="2 3">
    <name type="scientific">Cellulophaga geojensis KL-A</name>
    <dbReference type="NCBI Taxonomy" id="1328323"/>
    <lineage>
        <taxon>Bacteria</taxon>
        <taxon>Pseudomonadati</taxon>
        <taxon>Bacteroidota</taxon>
        <taxon>Flavobacteriia</taxon>
        <taxon>Flavobacteriales</taxon>
        <taxon>Flavobacteriaceae</taxon>
        <taxon>Cellulophaga</taxon>
    </lineage>
</organism>
<comment type="caution">
    <text evidence="2">The sequence shown here is derived from an EMBL/GenBank/DDBJ whole genome shotgun (WGS) entry which is preliminary data.</text>
</comment>
<name>A0ABN0RKM5_9FLAO</name>